<feature type="compositionally biased region" description="Acidic residues" evidence="1">
    <location>
        <begin position="321"/>
        <end position="338"/>
    </location>
</feature>
<evidence type="ECO:0000256" key="1">
    <source>
        <dbReference type="SAM" id="MobiDB-lite"/>
    </source>
</evidence>
<organism evidence="2 3">
    <name type="scientific">Chaetoceros tenuissimus</name>
    <dbReference type="NCBI Taxonomy" id="426638"/>
    <lineage>
        <taxon>Eukaryota</taxon>
        <taxon>Sar</taxon>
        <taxon>Stramenopiles</taxon>
        <taxon>Ochrophyta</taxon>
        <taxon>Bacillariophyta</taxon>
        <taxon>Coscinodiscophyceae</taxon>
        <taxon>Chaetocerotophycidae</taxon>
        <taxon>Chaetocerotales</taxon>
        <taxon>Chaetocerotaceae</taxon>
        <taxon>Chaetoceros</taxon>
    </lineage>
</organism>
<comment type="caution">
    <text evidence="2">The sequence shown here is derived from an EMBL/GenBank/DDBJ whole genome shotgun (WGS) entry which is preliminary data.</text>
</comment>
<name>A0AAD3HAZ3_9STRA</name>
<dbReference type="EMBL" id="BLLK01000052">
    <property type="protein sequence ID" value="GFH56448.1"/>
    <property type="molecule type" value="Genomic_DNA"/>
</dbReference>
<keyword evidence="3" id="KW-1185">Reference proteome</keyword>
<feature type="compositionally biased region" description="Low complexity" evidence="1">
    <location>
        <begin position="34"/>
        <end position="55"/>
    </location>
</feature>
<protein>
    <submittedName>
        <fullName evidence="2">Uncharacterized protein</fullName>
    </submittedName>
</protein>
<dbReference type="Proteomes" id="UP001054902">
    <property type="component" value="Unassembled WGS sequence"/>
</dbReference>
<gene>
    <name evidence="2" type="ORF">CTEN210_12924</name>
</gene>
<evidence type="ECO:0000313" key="2">
    <source>
        <dbReference type="EMBL" id="GFH56448.1"/>
    </source>
</evidence>
<accession>A0AAD3HAZ3</accession>
<evidence type="ECO:0000313" key="3">
    <source>
        <dbReference type="Proteomes" id="UP001054902"/>
    </source>
</evidence>
<feature type="compositionally biased region" description="Basic and acidic residues" evidence="1">
    <location>
        <begin position="83"/>
        <end position="92"/>
    </location>
</feature>
<feature type="region of interest" description="Disordered" evidence="1">
    <location>
        <begin position="1"/>
        <end position="92"/>
    </location>
</feature>
<sequence>MPPKRKRKSAPKNSKRESTDTASTPTRRSKRLKTTTTKDTSNTSTEAPTTPSSSRSSRRLQELLDTPDISRQLVNSNAPWVHSEPRNDDHARAVTKTNTTNAIKAKKNLKWFRGMCKDFSDYEKKTGKFPTSTSKDKRGQALAEWKYYVGSYKYAMANNTETSHWAHNVLKYWNEKYDEALSEFGIELNYTPPHLHDLCVLAEDNRARVILANNEILKTTATAKKLHEIWQTFVNKHKYKSGRPGGRPCNICTGMKMLFYGMKLVKVEGEEKQQREYNQYPMKFILYDFDRNELARFKIARAYGEDTEEDHDDNTSNANNDESENGDDDDNNSENDEDDEIVYPIGFKFQRFFPGHGWYEATVEIVFPNARFVVYSDDDAEGITVNEISKSIKAWEKKCQDDESKELTQSTNNSLENHDYVTRATGDEGSHVQGNANSYEAFDDFDGNENSYEAFDDFDDDFNDDESDFITGSHVAGNQESNGNTEDKISFALKVACVSIFIPILWIATK</sequence>
<feature type="region of interest" description="Disordered" evidence="1">
    <location>
        <begin position="305"/>
        <end position="338"/>
    </location>
</feature>
<dbReference type="AlphaFoldDB" id="A0AAD3HAZ3"/>
<feature type="compositionally biased region" description="Basic residues" evidence="1">
    <location>
        <begin position="1"/>
        <end position="10"/>
    </location>
</feature>
<reference evidence="2 3" key="1">
    <citation type="journal article" date="2021" name="Sci. Rep.">
        <title>The genome of the diatom Chaetoceros tenuissimus carries an ancient integrated fragment of an extant virus.</title>
        <authorList>
            <person name="Hongo Y."/>
            <person name="Kimura K."/>
            <person name="Takaki Y."/>
            <person name="Yoshida Y."/>
            <person name="Baba S."/>
            <person name="Kobayashi G."/>
            <person name="Nagasaki K."/>
            <person name="Hano T."/>
            <person name="Tomaru Y."/>
        </authorList>
    </citation>
    <scope>NUCLEOTIDE SEQUENCE [LARGE SCALE GENOMIC DNA]</scope>
    <source>
        <strain evidence="2 3">NIES-3715</strain>
    </source>
</reference>
<proteinExistence type="predicted"/>